<accession>A0ABN9Q8U4</accession>
<keyword evidence="3" id="KW-1185">Reference proteome</keyword>
<name>A0ABN9Q8U4_9DINO</name>
<keyword evidence="1" id="KW-0812">Transmembrane</keyword>
<comment type="caution">
    <text evidence="2">The sequence shown here is derived from an EMBL/GenBank/DDBJ whole genome shotgun (WGS) entry which is preliminary data.</text>
</comment>
<evidence type="ECO:0000256" key="1">
    <source>
        <dbReference type="SAM" id="Phobius"/>
    </source>
</evidence>
<evidence type="ECO:0000313" key="2">
    <source>
        <dbReference type="EMBL" id="CAK0801039.1"/>
    </source>
</evidence>
<evidence type="ECO:0000313" key="3">
    <source>
        <dbReference type="Proteomes" id="UP001189429"/>
    </source>
</evidence>
<dbReference type="EMBL" id="CAUYUJ010002496">
    <property type="protein sequence ID" value="CAK0801039.1"/>
    <property type="molecule type" value="Genomic_DNA"/>
</dbReference>
<feature type="transmembrane region" description="Helical" evidence="1">
    <location>
        <begin position="72"/>
        <end position="93"/>
    </location>
</feature>
<gene>
    <name evidence="2" type="ORF">PCOR1329_LOCUS9033</name>
</gene>
<keyword evidence="1" id="KW-1133">Transmembrane helix</keyword>
<dbReference type="Proteomes" id="UP001189429">
    <property type="component" value="Unassembled WGS sequence"/>
</dbReference>
<keyword evidence="1" id="KW-0472">Membrane</keyword>
<reference evidence="2" key="1">
    <citation type="submission" date="2023-10" db="EMBL/GenBank/DDBJ databases">
        <authorList>
            <person name="Chen Y."/>
            <person name="Shah S."/>
            <person name="Dougan E. K."/>
            <person name="Thang M."/>
            <person name="Chan C."/>
        </authorList>
    </citation>
    <scope>NUCLEOTIDE SEQUENCE [LARGE SCALE GENOMIC DNA]</scope>
</reference>
<proteinExistence type="predicted"/>
<protein>
    <submittedName>
        <fullName evidence="2">Uncharacterized protein</fullName>
    </submittedName>
</protein>
<organism evidence="2 3">
    <name type="scientific">Prorocentrum cordatum</name>
    <dbReference type="NCBI Taxonomy" id="2364126"/>
    <lineage>
        <taxon>Eukaryota</taxon>
        <taxon>Sar</taxon>
        <taxon>Alveolata</taxon>
        <taxon>Dinophyceae</taxon>
        <taxon>Prorocentrales</taxon>
        <taxon>Prorocentraceae</taxon>
        <taxon>Prorocentrum</taxon>
    </lineage>
</organism>
<sequence>MGKKRAGKGGESLKPCITKEPCCSPLVKDTQCGSRLRLPWRAGWPTPPARPLAAALFLLSSLRGAACLMPRFLFLLIPPVWMTGSPVLVLRWLPVCVRLAC</sequence>